<evidence type="ECO:0000313" key="1">
    <source>
        <dbReference type="EMBL" id="TDQ05452.1"/>
    </source>
</evidence>
<dbReference type="OrthoDB" id="3402696at2"/>
<dbReference type="AlphaFoldDB" id="A0A4R6SPM9"/>
<keyword evidence="2" id="KW-1185">Reference proteome</keyword>
<name>A0A4R6SPM9_LABRH</name>
<comment type="caution">
    <text evidence="1">The sequence shown here is derived from an EMBL/GenBank/DDBJ whole genome shotgun (WGS) entry which is preliminary data.</text>
</comment>
<organism evidence="1 2">
    <name type="scientific">Labedaea rhizosphaerae</name>
    <dbReference type="NCBI Taxonomy" id="598644"/>
    <lineage>
        <taxon>Bacteria</taxon>
        <taxon>Bacillati</taxon>
        <taxon>Actinomycetota</taxon>
        <taxon>Actinomycetes</taxon>
        <taxon>Pseudonocardiales</taxon>
        <taxon>Pseudonocardiaceae</taxon>
        <taxon>Labedaea</taxon>
    </lineage>
</organism>
<sequence length="119" mass="13000">MGDFFEVDTGQLRSHAEHVNGVAGQADTALDAGHQITPGGFDIAYGLICQFFPPMLQPVEQRATDALQTTSDKLHNAVDNLDDTAQSYDTLDRNVTELIENILEELNRITIIDTPATPC</sequence>
<proteinExistence type="predicted"/>
<accession>A0A4R6SPM9</accession>
<reference evidence="1 2" key="1">
    <citation type="submission" date="2019-03" db="EMBL/GenBank/DDBJ databases">
        <title>Genomic Encyclopedia of Type Strains, Phase IV (KMG-IV): sequencing the most valuable type-strain genomes for metagenomic binning, comparative biology and taxonomic classification.</title>
        <authorList>
            <person name="Goeker M."/>
        </authorList>
    </citation>
    <scope>NUCLEOTIDE SEQUENCE [LARGE SCALE GENOMIC DNA]</scope>
    <source>
        <strain evidence="1 2">DSM 45361</strain>
    </source>
</reference>
<evidence type="ECO:0000313" key="2">
    <source>
        <dbReference type="Proteomes" id="UP000295444"/>
    </source>
</evidence>
<dbReference type="EMBL" id="SNXZ01000001">
    <property type="protein sequence ID" value="TDQ05452.1"/>
    <property type="molecule type" value="Genomic_DNA"/>
</dbReference>
<protein>
    <submittedName>
        <fullName evidence="1">Excreted virulence factor EspC (Type VII ESX diderm)</fullName>
    </submittedName>
</protein>
<dbReference type="InterPro" id="IPR022536">
    <property type="entry name" value="EspC"/>
</dbReference>
<dbReference type="Pfam" id="PF10824">
    <property type="entry name" value="T7SS_ESX_EspC"/>
    <property type="match status" value="1"/>
</dbReference>
<gene>
    <name evidence="1" type="ORF">EV186_1011422</name>
</gene>
<dbReference type="RefSeq" id="WP_133848203.1">
    <property type="nucleotide sequence ID" value="NZ_SNXZ01000001.1"/>
</dbReference>
<dbReference type="GO" id="GO:0009306">
    <property type="term" value="P:protein secretion"/>
    <property type="evidence" value="ECO:0007669"/>
    <property type="project" value="InterPro"/>
</dbReference>
<dbReference type="Proteomes" id="UP000295444">
    <property type="component" value="Unassembled WGS sequence"/>
</dbReference>